<gene>
    <name evidence="1" type="ORF">GCM10008986_09490</name>
</gene>
<keyword evidence="2" id="KW-1185">Reference proteome</keyword>
<dbReference type="Proteomes" id="UP001500880">
    <property type="component" value="Unassembled WGS sequence"/>
</dbReference>
<reference evidence="1 2" key="1">
    <citation type="journal article" date="2019" name="Int. J. Syst. Evol. Microbiol.">
        <title>The Global Catalogue of Microorganisms (GCM) 10K type strain sequencing project: providing services to taxonomists for standard genome sequencing and annotation.</title>
        <authorList>
            <consortium name="The Broad Institute Genomics Platform"/>
            <consortium name="The Broad Institute Genome Sequencing Center for Infectious Disease"/>
            <person name="Wu L."/>
            <person name="Ma J."/>
        </authorList>
    </citation>
    <scope>NUCLEOTIDE SEQUENCE [LARGE SCALE GENOMIC DNA]</scope>
    <source>
        <strain evidence="1 2">JCM 12389</strain>
    </source>
</reference>
<evidence type="ECO:0000313" key="2">
    <source>
        <dbReference type="Proteomes" id="UP001500880"/>
    </source>
</evidence>
<accession>A0ABN1AY28</accession>
<organism evidence="1 2">
    <name type="scientific">Salinibacillus aidingensis</name>
    <dbReference type="NCBI Taxonomy" id="237684"/>
    <lineage>
        <taxon>Bacteria</taxon>
        <taxon>Bacillati</taxon>
        <taxon>Bacillota</taxon>
        <taxon>Bacilli</taxon>
        <taxon>Bacillales</taxon>
        <taxon>Bacillaceae</taxon>
        <taxon>Salinibacillus</taxon>
    </lineage>
</organism>
<comment type="caution">
    <text evidence="1">The sequence shown here is derived from an EMBL/GenBank/DDBJ whole genome shotgun (WGS) entry which is preliminary data.</text>
</comment>
<evidence type="ECO:0000313" key="1">
    <source>
        <dbReference type="EMBL" id="GAA0486225.1"/>
    </source>
</evidence>
<proteinExistence type="predicted"/>
<sequence length="72" mass="8861">MLFSYIPNRHYIFLTRQGERAASHYFKSLSYRELIRILKQVDLENTEEKERFLYQEFLTHLEGYIVDNTEKQ</sequence>
<name>A0ABN1AY28_9BACI</name>
<dbReference type="EMBL" id="BAAADO010000002">
    <property type="protein sequence ID" value="GAA0486225.1"/>
    <property type="molecule type" value="Genomic_DNA"/>
</dbReference>
<protein>
    <submittedName>
        <fullName evidence="1">Uncharacterized protein</fullName>
    </submittedName>
</protein>
<dbReference type="RefSeq" id="WP_343838199.1">
    <property type="nucleotide sequence ID" value="NZ_BAAADO010000002.1"/>
</dbReference>